<dbReference type="PANTHER" id="PTHR13504:SF38">
    <property type="entry name" value="FIDO DOMAIN-CONTAINING PROTEIN"/>
    <property type="match status" value="1"/>
</dbReference>
<accession>X0XWK6</accession>
<dbReference type="EMBL" id="BARS01047404">
    <property type="protein sequence ID" value="GAG39592.1"/>
    <property type="molecule type" value="Genomic_DNA"/>
</dbReference>
<dbReference type="AlphaFoldDB" id="X0XWK6"/>
<evidence type="ECO:0000259" key="1">
    <source>
        <dbReference type="PROSITE" id="PS51459"/>
    </source>
</evidence>
<organism evidence="2">
    <name type="scientific">marine sediment metagenome</name>
    <dbReference type="NCBI Taxonomy" id="412755"/>
    <lineage>
        <taxon>unclassified sequences</taxon>
        <taxon>metagenomes</taxon>
        <taxon>ecological metagenomes</taxon>
    </lineage>
</organism>
<dbReference type="SUPFAM" id="SSF140931">
    <property type="entry name" value="Fic-like"/>
    <property type="match status" value="1"/>
</dbReference>
<dbReference type="InterPro" id="IPR040198">
    <property type="entry name" value="Fido_containing"/>
</dbReference>
<dbReference type="InterPro" id="IPR036597">
    <property type="entry name" value="Fido-like_dom_sf"/>
</dbReference>
<gene>
    <name evidence="2" type="ORF">S01H1_71209</name>
</gene>
<dbReference type="Gene3D" id="1.10.3290.10">
    <property type="entry name" value="Fido-like domain"/>
    <property type="match status" value="1"/>
</dbReference>
<feature type="non-terminal residue" evidence="2">
    <location>
        <position position="1"/>
    </location>
</feature>
<comment type="caution">
    <text evidence="2">The sequence shown here is derived from an EMBL/GenBank/DDBJ whole genome shotgun (WGS) entry which is preliminary data.</text>
</comment>
<protein>
    <recommendedName>
        <fullName evidence="1">Fido domain-containing protein</fullName>
    </recommendedName>
</protein>
<evidence type="ECO:0000313" key="2">
    <source>
        <dbReference type="EMBL" id="GAG39592.1"/>
    </source>
</evidence>
<dbReference type="Pfam" id="PF02661">
    <property type="entry name" value="Fic"/>
    <property type="match status" value="1"/>
</dbReference>
<feature type="domain" description="Fido" evidence="1">
    <location>
        <begin position="1"/>
        <end position="77"/>
    </location>
</feature>
<dbReference type="PANTHER" id="PTHR13504">
    <property type="entry name" value="FIDO DOMAIN-CONTAINING PROTEIN DDB_G0283145"/>
    <property type="match status" value="1"/>
</dbReference>
<name>X0XWK6_9ZZZZ</name>
<sequence>SKLHPLKLAIEFHARFEKIHPFEDGNGRVGRMLLNAMLLEKGYPPLIIRKTARVAYFSSLEAFDRGHKDKLERFLLEKIKKTFNNFFEIYVKYL</sequence>
<proteinExistence type="predicted"/>
<dbReference type="PROSITE" id="PS51459">
    <property type="entry name" value="FIDO"/>
    <property type="match status" value="1"/>
</dbReference>
<reference evidence="2" key="1">
    <citation type="journal article" date="2014" name="Front. Microbiol.">
        <title>High frequency of phylogenetically diverse reductive dehalogenase-homologous genes in deep subseafloor sedimentary metagenomes.</title>
        <authorList>
            <person name="Kawai M."/>
            <person name="Futagami T."/>
            <person name="Toyoda A."/>
            <person name="Takaki Y."/>
            <person name="Nishi S."/>
            <person name="Hori S."/>
            <person name="Arai W."/>
            <person name="Tsubouchi T."/>
            <person name="Morono Y."/>
            <person name="Uchiyama I."/>
            <person name="Ito T."/>
            <person name="Fujiyama A."/>
            <person name="Inagaki F."/>
            <person name="Takami H."/>
        </authorList>
    </citation>
    <scope>NUCLEOTIDE SEQUENCE</scope>
    <source>
        <strain evidence="2">Expedition CK06-06</strain>
    </source>
</reference>
<dbReference type="InterPro" id="IPR003812">
    <property type="entry name" value="Fido"/>
</dbReference>